<organism evidence="1 2">
    <name type="scientific">Clostridium cochlearium</name>
    <dbReference type="NCBI Taxonomy" id="1494"/>
    <lineage>
        <taxon>Bacteria</taxon>
        <taxon>Bacillati</taxon>
        <taxon>Bacillota</taxon>
        <taxon>Clostridia</taxon>
        <taxon>Eubacteriales</taxon>
        <taxon>Clostridiaceae</taxon>
        <taxon>Clostridium</taxon>
    </lineage>
</organism>
<reference evidence="1 2" key="1">
    <citation type="submission" date="2018-06" db="EMBL/GenBank/DDBJ databases">
        <authorList>
            <consortium name="Pathogen Informatics"/>
            <person name="Doyle S."/>
        </authorList>
    </citation>
    <scope>NUCLEOTIDE SEQUENCE [LARGE SCALE GENOMIC DNA]</scope>
    <source>
        <strain evidence="1 2">NCTC13028</strain>
    </source>
</reference>
<dbReference type="EMBL" id="UAWC01000001">
    <property type="protein sequence ID" value="SQB33041.1"/>
    <property type="molecule type" value="Genomic_DNA"/>
</dbReference>
<gene>
    <name evidence="1" type="ORF">NCTC13028_00129</name>
</gene>
<protein>
    <submittedName>
        <fullName evidence="1">Extracellular substrate-binding protein</fullName>
    </submittedName>
</protein>
<dbReference type="PANTHER" id="PTHR35271">
    <property type="entry name" value="ABC TRANSPORTER, SUBSTRATE-BINDING LIPOPROTEIN-RELATED"/>
    <property type="match status" value="1"/>
</dbReference>
<dbReference type="Proteomes" id="UP000250223">
    <property type="component" value="Unassembled WGS sequence"/>
</dbReference>
<name>A0A2X2W548_CLOCO</name>
<dbReference type="AlphaFoldDB" id="A0A2X2W548"/>
<sequence length="337" mass="36533">MVAKKKISILTAVLLTLSIFGGCGKPQDTKEKALGDKEVIKIGITQIIEHPALDKSREGFIDALKSKGFEDGKNIKIDYQNAQGDMPTTQSIAKDFVSKKEDIIFAVATPSAQAAFNATKEIPILITAVTDPVDAGLVKSIEKPGTNVTGTSDIVPIEAQLKLLKKIMPKAKKVGILFNTSENNSQIQVQNIKNAAPKFELEVMESSITNVNEVPQALNSLLEKVDVLYTPTDNTVASAMTMISNECFKKNIPIIGAERAHVTGGALATIGIDYYKLGFQTGLLAVDIINGKKPSEMPIETLEQMQLVINEDSVKKLNLNIPKELIEKAEMVKKGDK</sequence>
<dbReference type="CDD" id="cd06325">
    <property type="entry name" value="PBP1_ABC_unchar_transporter"/>
    <property type="match status" value="1"/>
</dbReference>
<dbReference type="SUPFAM" id="SSF53822">
    <property type="entry name" value="Periplasmic binding protein-like I"/>
    <property type="match status" value="1"/>
</dbReference>
<dbReference type="Gene3D" id="3.40.50.2300">
    <property type="match status" value="2"/>
</dbReference>
<dbReference type="InterPro" id="IPR028082">
    <property type="entry name" value="Peripla_BP_I"/>
</dbReference>
<dbReference type="PANTHER" id="PTHR35271:SF1">
    <property type="entry name" value="ABC TRANSPORTER, SUBSTRATE-BINDING LIPOPROTEIN"/>
    <property type="match status" value="1"/>
</dbReference>
<dbReference type="Pfam" id="PF04392">
    <property type="entry name" value="ABC_sub_bind"/>
    <property type="match status" value="1"/>
</dbReference>
<dbReference type="InterPro" id="IPR007487">
    <property type="entry name" value="ABC_transpt-TYRBP-like"/>
</dbReference>
<evidence type="ECO:0000313" key="1">
    <source>
        <dbReference type="EMBL" id="SQB33041.1"/>
    </source>
</evidence>
<dbReference type="RefSeq" id="WP_111921041.1">
    <property type="nucleotide sequence ID" value="NZ_JAHLNT010000005.1"/>
</dbReference>
<dbReference type="PROSITE" id="PS51257">
    <property type="entry name" value="PROKAR_LIPOPROTEIN"/>
    <property type="match status" value="1"/>
</dbReference>
<evidence type="ECO:0000313" key="2">
    <source>
        <dbReference type="Proteomes" id="UP000250223"/>
    </source>
</evidence>
<accession>A0A2X2W548</accession>
<proteinExistence type="predicted"/>